<feature type="domain" description="Small-subunit processome Utp12" evidence="3">
    <location>
        <begin position="2"/>
        <end position="88"/>
    </location>
</feature>
<keyword evidence="5" id="KW-1185">Reference proteome</keyword>
<dbReference type="PANTHER" id="PTHR19853">
    <property type="entry name" value="WD REPEAT CONTAINING PROTEIN 3 WDR3"/>
    <property type="match status" value="1"/>
</dbReference>
<dbReference type="VEuPathDB" id="FungiDB:PYU1_G001234"/>
<evidence type="ECO:0000313" key="5">
    <source>
        <dbReference type="Proteomes" id="UP000019132"/>
    </source>
</evidence>
<dbReference type="InterPro" id="IPR051570">
    <property type="entry name" value="TBC1_cilium_biogenesis"/>
</dbReference>
<evidence type="ECO:0000259" key="3">
    <source>
        <dbReference type="Pfam" id="PF04003"/>
    </source>
</evidence>
<organism evidence="4 5">
    <name type="scientific">Globisporangium ultimum (strain ATCC 200006 / CBS 805.95 / DAOM BR144)</name>
    <name type="common">Pythium ultimum</name>
    <dbReference type="NCBI Taxonomy" id="431595"/>
    <lineage>
        <taxon>Eukaryota</taxon>
        <taxon>Sar</taxon>
        <taxon>Stramenopiles</taxon>
        <taxon>Oomycota</taxon>
        <taxon>Peronosporomycetes</taxon>
        <taxon>Pythiales</taxon>
        <taxon>Pythiaceae</taxon>
        <taxon>Globisporangium</taxon>
    </lineage>
</organism>
<dbReference type="GO" id="GO:0030490">
    <property type="term" value="P:maturation of SSU-rRNA"/>
    <property type="evidence" value="ECO:0007669"/>
    <property type="project" value="TreeGrafter"/>
</dbReference>
<sequence>MEEALIVLPFEHVEKLIHLLLKMISSHLEVEYCCNVLLYLLKLHHTAICNRKSLFNELELLWQRLRQQLVEKKNRIGFNLAGMKYLKRQIDDERTGFVQEIAATPSASSAFNSKKKRKATTEA</sequence>
<keyword evidence="1" id="KW-0853">WD repeat</keyword>
<dbReference type="AlphaFoldDB" id="K3W8E3"/>
<dbReference type="GO" id="GO:0034388">
    <property type="term" value="C:Pwp2p-containing subcomplex of 90S preribosome"/>
    <property type="evidence" value="ECO:0007669"/>
    <property type="project" value="TreeGrafter"/>
</dbReference>
<dbReference type="PANTHER" id="PTHR19853:SF0">
    <property type="entry name" value="WD REPEAT-CONTAINING PROTEIN 3"/>
    <property type="match status" value="1"/>
</dbReference>
<evidence type="ECO:0000256" key="1">
    <source>
        <dbReference type="ARBA" id="ARBA00022574"/>
    </source>
</evidence>
<dbReference type="EnsemblProtists" id="PYU1_T001234">
    <property type="protein sequence ID" value="PYU1_T001234"/>
    <property type="gene ID" value="PYU1_G001234"/>
</dbReference>
<dbReference type="eggNOG" id="KOG0306">
    <property type="taxonomic scope" value="Eukaryota"/>
</dbReference>
<dbReference type="InParanoid" id="K3W8E3"/>
<dbReference type="GO" id="GO:0030515">
    <property type="term" value="F:snoRNA binding"/>
    <property type="evidence" value="ECO:0007669"/>
    <property type="project" value="TreeGrafter"/>
</dbReference>
<dbReference type="GO" id="GO:0032040">
    <property type="term" value="C:small-subunit processome"/>
    <property type="evidence" value="ECO:0007669"/>
    <property type="project" value="TreeGrafter"/>
</dbReference>
<evidence type="ECO:0000256" key="2">
    <source>
        <dbReference type="ARBA" id="ARBA00022737"/>
    </source>
</evidence>
<name>K3W8E3_GLOUD</name>
<reference evidence="4" key="3">
    <citation type="submission" date="2015-02" db="UniProtKB">
        <authorList>
            <consortium name="EnsemblProtists"/>
        </authorList>
    </citation>
    <scope>IDENTIFICATION</scope>
    <source>
        <strain evidence="4">DAOM BR144</strain>
    </source>
</reference>
<dbReference type="STRING" id="431595.K3W8E3"/>
<evidence type="ECO:0000313" key="4">
    <source>
        <dbReference type="EnsemblProtists" id="PYU1_T001234"/>
    </source>
</evidence>
<reference evidence="5" key="2">
    <citation type="submission" date="2010-04" db="EMBL/GenBank/DDBJ databases">
        <authorList>
            <person name="Buell R."/>
            <person name="Hamilton J."/>
            <person name="Hostetler J."/>
        </authorList>
    </citation>
    <scope>NUCLEOTIDE SEQUENCE [LARGE SCALE GENOMIC DNA]</scope>
    <source>
        <strain evidence="5">DAOM:BR144</strain>
    </source>
</reference>
<proteinExistence type="predicted"/>
<accession>K3W8E3</accession>
<dbReference type="HOGENOM" id="CLU_2019853_0_0_1"/>
<dbReference type="Pfam" id="PF04003">
    <property type="entry name" value="Utp12"/>
    <property type="match status" value="1"/>
</dbReference>
<reference evidence="5" key="1">
    <citation type="journal article" date="2010" name="Genome Biol.">
        <title>Genome sequence of the necrotrophic plant pathogen Pythium ultimum reveals original pathogenicity mechanisms and effector repertoire.</title>
        <authorList>
            <person name="Levesque C.A."/>
            <person name="Brouwer H."/>
            <person name="Cano L."/>
            <person name="Hamilton J.P."/>
            <person name="Holt C."/>
            <person name="Huitema E."/>
            <person name="Raffaele S."/>
            <person name="Robideau G.P."/>
            <person name="Thines M."/>
            <person name="Win J."/>
            <person name="Zerillo M.M."/>
            <person name="Beakes G.W."/>
            <person name="Boore J.L."/>
            <person name="Busam D."/>
            <person name="Dumas B."/>
            <person name="Ferriera S."/>
            <person name="Fuerstenberg S.I."/>
            <person name="Gachon C.M."/>
            <person name="Gaulin E."/>
            <person name="Govers F."/>
            <person name="Grenville-Briggs L."/>
            <person name="Horner N."/>
            <person name="Hostetler J."/>
            <person name="Jiang R.H."/>
            <person name="Johnson J."/>
            <person name="Krajaejun T."/>
            <person name="Lin H."/>
            <person name="Meijer H.J."/>
            <person name="Moore B."/>
            <person name="Morris P."/>
            <person name="Phuntmart V."/>
            <person name="Puiu D."/>
            <person name="Shetty J."/>
            <person name="Stajich J.E."/>
            <person name="Tripathy S."/>
            <person name="Wawra S."/>
            <person name="van West P."/>
            <person name="Whitty B.R."/>
            <person name="Coutinho P.M."/>
            <person name="Henrissat B."/>
            <person name="Martin F."/>
            <person name="Thomas P.D."/>
            <person name="Tyler B.M."/>
            <person name="De Vries R.P."/>
            <person name="Kamoun S."/>
            <person name="Yandell M."/>
            <person name="Tisserat N."/>
            <person name="Buell C.R."/>
        </authorList>
    </citation>
    <scope>NUCLEOTIDE SEQUENCE</scope>
    <source>
        <strain evidence="5">DAOM:BR144</strain>
    </source>
</reference>
<dbReference type="EMBL" id="GL376626">
    <property type="status" value="NOT_ANNOTATED_CDS"/>
    <property type="molecule type" value="Genomic_DNA"/>
</dbReference>
<protein>
    <recommendedName>
        <fullName evidence="3">Small-subunit processome Utp12 domain-containing protein</fullName>
    </recommendedName>
</protein>
<dbReference type="InterPro" id="IPR007148">
    <property type="entry name" value="SSU_processome_Utp12"/>
</dbReference>
<dbReference type="Proteomes" id="UP000019132">
    <property type="component" value="Unassembled WGS sequence"/>
</dbReference>
<keyword evidence="2" id="KW-0677">Repeat</keyword>